<evidence type="ECO:0000256" key="6">
    <source>
        <dbReference type="ARBA" id="ARBA00023170"/>
    </source>
</evidence>
<dbReference type="KEGG" id="csyr:103253268"/>
<evidence type="ECO:0000256" key="5">
    <source>
        <dbReference type="ARBA" id="ARBA00023136"/>
    </source>
</evidence>
<dbReference type="GO" id="GO:0016020">
    <property type="term" value="C:membrane"/>
    <property type="evidence" value="ECO:0007669"/>
    <property type="project" value="UniProtKB-SubCell"/>
</dbReference>
<keyword evidence="5 7" id="KW-0472">Membrane</keyword>
<feature type="non-terminal residue" evidence="9">
    <location>
        <position position="162"/>
    </location>
</feature>
<name>A0A1U7T7L2_CARSF</name>
<evidence type="ECO:0000313" key="9">
    <source>
        <dbReference type="RefSeq" id="XP_008049846.1"/>
    </source>
</evidence>
<organism evidence="8 9">
    <name type="scientific">Carlito syrichta</name>
    <name type="common">Philippine tarsier</name>
    <name type="synonym">Tarsius syrichta</name>
    <dbReference type="NCBI Taxonomy" id="1868482"/>
    <lineage>
        <taxon>Eukaryota</taxon>
        <taxon>Metazoa</taxon>
        <taxon>Chordata</taxon>
        <taxon>Craniata</taxon>
        <taxon>Vertebrata</taxon>
        <taxon>Euteleostomi</taxon>
        <taxon>Mammalia</taxon>
        <taxon>Eutheria</taxon>
        <taxon>Euarchontoglires</taxon>
        <taxon>Primates</taxon>
        <taxon>Haplorrhini</taxon>
        <taxon>Tarsiiformes</taxon>
        <taxon>Tarsiidae</taxon>
        <taxon>Carlito</taxon>
    </lineage>
</organism>
<gene>
    <name evidence="9" type="primary">LOC103253268</name>
</gene>
<feature type="transmembrane region" description="Helical" evidence="7">
    <location>
        <begin position="71"/>
        <end position="94"/>
    </location>
</feature>
<comment type="subcellular location">
    <subcellularLocation>
        <location evidence="1">Membrane</location>
        <topology evidence="1">Single-pass type II membrane protein</topology>
    </subcellularLocation>
</comment>
<dbReference type="Proteomes" id="UP000189704">
    <property type="component" value="Unplaced"/>
</dbReference>
<keyword evidence="4 7" id="KW-1133">Transmembrane helix</keyword>
<dbReference type="SUPFAM" id="SSF56436">
    <property type="entry name" value="C-type lectin-like"/>
    <property type="match status" value="1"/>
</dbReference>
<dbReference type="InterPro" id="IPR050919">
    <property type="entry name" value="NKG2/CD94_NK_receptors"/>
</dbReference>
<dbReference type="GO" id="GO:0045954">
    <property type="term" value="P:positive regulation of natural killer cell mediated cytotoxicity"/>
    <property type="evidence" value="ECO:0007669"/>
    <property type="project" value="TreeGrafter"/>
</dbReference>
<evidence type="ECO:0000256" key="7">
    <source>
        <dbReference type="SAM" id="Phobius"/>
    </source>
</evidence>
<proteinExistence type="predicted"/>
<keyword evidence="3" id="KW-0735">Signal-anchor</keyword>
<keyword evidence="8" id="KW-1185">Reference proteome</keyword>
<dbReference type="RefSeq" id="XP_008049846.1">
    <property type="nucleotide sequence ID" value="XM_008051655.1"/>
</dbReference>
<keyword evidence="2 7" id="KW-0812">Transmembrane</keyword>
<sequence>MDNHRIIYSELNLPPNQKNQERNSKSNKSSILVTEQEITYVELSLQTVSQDLLDNDKTFLSKDLSSAPEKLIAGILGIICLALIVTMVTIVTVLSTETQEQTNSFQNESKQKAYNGSCPEEWFTYSNSCYFIGKETKTWDESMMTCASMNSNLLYIDDEEEM</sequence>
<evidence type="ECO:0000313" key="8">
    <source>
        <dbReference type="Proteomes" id="UP000189704"/>
    </source>
</evidence>
<reference evidence="9" key="1">
    <citation type="submission" date="2025-08" db="UniProtKB">
        <authorList>
            <consortium name="RefSeq"/>
        </authorList>
    </citation>
    <scope>IDENTIFICATION</scope>
</reference>
<accession>A0A1U7T7L2</accession>
<dbReference type="GO" id="GO:0002223">
    <property type="term" value="P:stimulatory C-type lectin receptor signaling pathway"/>
    <property type="evidence" value="ECO:0007669"/>
    <property type="project" value="TreeGrafter"/>
</dbReference>
<dbReference type="AlphaFoldDB" id="A0A1U7T7L2"/>
<protein>
    <submittedName>
        <fullName evidence="9">NKG2-A/NKG2-B type II integral membrane protein-like</fullName>
    </submittedName>
</protein>
<evidence type="ECO:0000256" key="2">
    <source>
        <dbReference type="ARBA" id="ARBA00022692"/>
    </source>
</evidence>
<evidence type="ECO:0000256" key="4">
    <source>
        <dbReference type="ARBA" id="ARBA00022989"/>
    </source>
</evidence>
<dbReference type="OrthoDB" id="10059571at2759"/>
<keyword evidence="6" id="KW-0675">Receptor</keyword>
<dbReference type="PANTHER" id="PTHR22800">
    <property type="entry name" value="C-TYPE LECTIN PROTEINS"/>
    <property type="match status" value="1"/>
</dbReference>
<dbReference type="InterPro" id="IPR016187">
    <property type="entry name" value="CTDL_fold"/>
</dbReference>
<dbReference type="InterPro" id="IPR016186">
    <property type="entry name" value="C-type_lectin-like/link_sf"/>
</dbReference>
<evidence type="ECO:0000256" key="1">
    <source>
        <dbReference type="ARBA" id="ARBA00004606"/>
    </source>
</evidence>
<dbReference type="Gene3D" id="3.10.100.10">
    <property type="entry name" value="Mannose-Binding Protein A, subunit A"/>
    <property type="match status" value="1"/>
</dbReference>
<evidence type="ECO:0000256" key="3">
    <source>
        <dbReference type="ARBA" id="ARBA00022968"/>
    </source>
</evidence>
<dbReference type="GeneID" id="103253268"/>
<dbReference type="PANTHER" id="PTHR22800:SF242">
    <property type="entry name" value="NKG2-A_NKG2-B TYPE II INTEGRAL MEMBRANE PROTEIN"/>
    <property type="match status" value="1"/>
</dbReference>